<keyword evidence="2" id="KW-1185">Reference proteome</keyword>
<dbReference type="Proteomes" id="UP000019132">
    <property type="component" value="Unassembled WGS sequence"/>
</dbReference>
<dbReference type="EMBL" id="GL376626">
    <property type="status" value="NOT_ANNOTATED_CDS"/>
    <property type="molecule type" value="Genomic_DNA"/>
</dbReference>
<name>K3W953_GLOUD</name>
<organism evidence="1 2">
    <name type="scientific">Globisporangium ultimum (strain ATCC 200006 / CBS 805.95 / DAOM BR144)</name>
    <name type="common">Pythium ultimum</name>
    <dbReference type="NCBI Taxonomy" id="431595"/>
    <lineage>
        <taxon>Eukaryota</taxon>
        <taxon>Sar</taxon>
        <taxon>Stramenopiles</taxon>
        <taxon>Oomycota</taxon>
        <taxon>Peronosporomycetes</taxon>
        <taxon>Pythiales</taxon>
        <taxon>Pythiaceae</taxon>
        <taxon>Globisporangium</taxon>
    </lineage>
</organism>
<protein>
    <recommendedName>
        <fullName evidence="3">Condensation domain-containing protein</fullName>
    </recommendedName>
</protein>
<evidence type="ECO:0000313" key="2">
    <source>
        <dbReference type="Proteomes" id="UP000019132"/>
    </source>
</evidence>
<dbReference type="VEuPathDB" id="FungiDB:PYU1_G001494"/>
<dbReference type="HOGENOM" id="CLU_018952_0_0_1"/>
<dbReference type="InterPro" id="IPR052058">
    <property type="entry name" value="Alcohol_O-acetyltransferase"/>
</dbReference>
<dbReference type="eggNOG" id="ENOG502SK4Q">
    <property type="taxonomic scope" value="Eukaryota"/>
</dbReference>
<reference evidence="2" key="1">
    <citation type="journal article" date="2010" name="Genome Biol.">
        <title>Genome sequence of the necrotrophic plant pathogen Pythium ultimum reveals original pathogenicity mechanisms and effector repertoire.</title>
        <authorList>
            <person name="Levesque C.A."/>
            <person name="Brouwer H."/>
            <person name="Cano L."/>
            <person name="Hamilton J.P."/>
            <person name="Holt C."/>
            <person name="Huitema E."/>
            <person name="Raffaele S."/>
            <person name="Robideau G.P."/>
            <person name="Thines M."/>
            <person name="Win J."/>
            <person name="Zerillo M.M."/>
            <person name="Beakes G.W."/>
            <person name="Boore J.L."/>
            <person name="Busam D."/>
            <person name="Dumas B."/>
            <person name="Ferriera S."/>
            <person name="Fuerstenberg S.I."/>
            <person name="Gachon C.M."/>
            <person name="Gaulin E."/>
            <person name="Govers F."/>
            <person name="Grenville-Briggs L."/>
            <person name="Horner N."/>
            <person name="Hostetler J."/>
            <person name="Jiang R.H."/>
            <person name="Johnson J."/>
            <person name="Krajaejun T."/>
            <person name="Lin H."/>
            <person name="Meijer H.J."/>
            <person name="Moore B."/>
            <person name="Morris P."/>
            <person name="Phuntmart V."/>
            <person name="Puiu D."/>
            <person name="Shetty J."/>
            <person name="Stajich J.E."/>
            <person name="Tripathy S."/>
            <person name="Wawra S."/>
            <person name="van West P."/>
            <person name="Whitty B.R."/>
            <person name="Coutinho P.M."/>
            <person name="Henrissat B."/>
            <person name="Martin F."/>
            <person name="Thomas P.D."/>
            <person name="Tyler B.M."/>
            <person name="De Vries R.P."/>
            <person name="Kamoun S."/>
            <person name="Yandell M."/>
            <person name="Tisserat N."/>
            <person name="Buell C.R."/>
        </authorList>
    </citation>
    <scope>NUCLEOTIDE SEQUENCE</scope>
    <source>
        <strain evidence="2">DAOM:BR144</strain>
    </source>
</reference>
<proteinExistence type="predicted"/>
<evidence type="ECO:0000313" key="1">
    <source>
        <dbReference type="EnsemblProtists" id="PYU1_T001494"/>
    </source>
</evidence>
<dbReference type="PANTHER" id="PTHR28037:SF1">
    <property type="entry name" value="ALCOHOL O-ACETYLTRANSFERASE 1-RELATED"/>
    <property type="match status" value="1"/>
</dbReference>
<sequence length="517" mass="57410">MAPQTFPLYGYERFFAMNPKTSAKLAHIMTVRGDIPALLTHLPTAVLATFNLHPRMRTALLPGHSPLKAMVCPTLVDLTELKSLYQVVERNDEYESSLWMRDVEAECEIPFNREQDLPFAIRIFVDKSSSNSPTFARIVLFADHYMSDTTSGTIILNSILQNATTTAAMKNATAGSGANAPTISTQELPLRASLYECMHWVNPWIGILNEVVSKWFIEPMFNFDHSGFTPFLPVDTSSQQDFCGQPPETSNKSSALFSQGNAENMQRALARCKAEGASFEGALIAASIMAFGLTKYNGRLRTASTTPVQLKMDVTCDMRDHLDHTNFSKDEHAVGMYSTAANLVFTSSKGVDVHSIRFWDLARKADHEVQCLVLNHELKLQSMYVHELLNAENTESTLKVQNCMINDTTISNCDAYPFPHSVVLGDGGSSKVEIETIHVYNSLPSLAPATMLFASAVTCFNYSMMYKVPQEVAKDLFHWYVQSVEHIGMYNEEDTLVEASETFTATSAVEVVPLASQ</sequence>
<dbReference type="OMA" id="KADHEWE"/>
<reference evidence="1" key="3">
    <citation type="submission" date="2015-02" db="UniProtKB">
        <authorList>
            <consortium name="EnsemblProtists"/>
        </authorList>
    </citation>
    <scope>IDENTIFICATION</scope>
    <source>
        <strain evidence="1">DAOM BR144</strain>
    </source>
</reference>
<dbReference type="InParanoid" id="K3W953"/>
<evidence type="ECO:0008006" key="3">
    <source>
        <dbReference type="Google" id="ProtNLM"/>
    </source>
</evidence>
<dbReference type="AlphaFoldDB" id="K3W953"/>
<reference evidence="2" key="2">
    <citation type="submission" date="2010-04" db="EMBL/GenBank/DDBJ databases">
        <authorList>
            <person name="Buell R."/>
            <person name="Hamilton J."/>
            <person name="Hostetler J."/>
        </authorList>
    </citation>
    <scope>NUCLEOTIDE SEQUENCE [LARGE SCALE GENOMIC DNA]</scope>
    <source>
        <strain evidence="2">DAOM:BR144</strain>
    </source>
</reference>
<accession>K3W953</accession>
<dbReference type="EnsemblProtists" id="PYU1_T001494">
    <property type="protein sequence ID" value="PYU1_T001494"/>
    <property type="gene ID" value="PYU1_G001494"/>
</dbReference>
<dbReference type="PANTHER" id="PTHR28037">
    <property type="entry name" value="ALCOHOL O-ACETYLTRANSFERASE 1-RELATED"/>
    <property type="match status" value="1"/>
</dbReference>